<dbReference type="RefSeq" id="WP_265133417.1">
    <property type="nucleotide sequence ID" value="NZ_FXTX01000002.1"/>
</dbReference>
<comment type="caution">
    <text evidence="16">The sequence shown here is derived from an EMBL/GenBank/DDBJ whole genome shotgun (WGS) entry which is preliminary data.</text>
</comment>
<evidence type="ECO:0000256" key="2">
    <source>
        <dbReference type="ARBA" id="ARBA00006704"/>
    </source>
</evidence>
<evidence type="ECO:0000256" key="8">
    <source>
        <dbReference type="ARBA" id="ARBA00022989"/>
    </source>
</evidence>
<dbReference type="GO" id="GO:0008289">
    <property type="term" value="F:lipid binding"/>
    <property type="evidence" value="ECO:0007669"/>
    <property type="project" value="UniProtKB-KW"/>
</dbReference>
<feature type="transmembrane region" description="Helical" evidence="13">
    <location>
        <begin position="33"/>
        <end position="58"/>
    </location>
</feature>
<dbReference type="PRINTS" id="PR00124">
    <property type="entry name" value="ATPASEC"/>
</dbReference>
<reference evidence="16" key="1">
    <citation type="submission" date="2017-05" db="EMBL/GenBank/DDBJ databases">
        <authorList>
            <person name="Varghese N."/>
            <person name="Submissions S."/>
        </authorList>
    </citation>
    <scope>NUCLEOTIDE SEQUENCE</scope>
    <source>
        <strain evidence="16">DSM 18763</strain>
    </source>
</reference>
<dbReference type="GO" id="GO:0005886">
    <property type="term" value="C:plasma membrane"/>
    <property type="evidence" value="ECO:0007669"/>
    <property type="project" value="UniProtKB-SubCell"/>
</dbReference>
<dbReference type="InterPro" id="IPR035921">
    <property type="entry name" value="F/V-ATP_Csub_sf"/>
</dbReference>
<dbReference type="HAMAP" id="MF_01396">
    <property type="entry name" value="ATP_synth_c_bact"/>
    <property type="match status" value="1"/>
</dbReference>
<dbReference type="CDD" id="cd18121">
    <property type="entry name" value="ATP-synt_Fo_c"/>
    <property type="match status" value="1"/>
</dbReference>
<dbReference type="GO" id="GO:0033177">
    <property type="term" value="C:proton-transporting two-sector ATPase complex, proton-transporting domain"/>
    <property type="evidence" value="ECO:0007669"/>
    <property type="project" value="InterPro"/>
</dbReference>
<keyword evidence="14" id="KW-0732">Signal</keyword>
<dbReference type="InterPro" id="IPR002379">
    <property type="entry name" value="ATPase_proteolipid_c-like_dom"/>
</dbReference>
<keyword evidence="6 13" id="KW-0812">Transmembrane</keyword>
<keyword evidence="17" id="KW-1185">Reference proteome</keyword>
<evidence type="ECO:0000256" key="10">
    <source>
        <dbReference type="ARBA" id="ARBA00023121"/>
    </source>
</evidence>
<evidence type="ECO:0000256" key="9">
    <source>
        <dbReference type="ARBA" id="ARBA00023065"/>
    </source>
</evidence>
<accession>A0AA46AD48</accession>
<dbReference type="PROSITE" id="PS00605">
    <property type="entry name" value="ATPASE_C"/>
    <property type="match status" value="1"/>
</dbReference>
<dbReference type="InterPro" id="IPR020537">
    <property type="entry name" value="ATP_synth_F0_csu_DDCD_BS"/>
</dbReference>
<feature type="signal peptide" evidence="14">
    <location>
        <begin position="1"/>
        <end position="22"/>
    </location>
</feature>
<comment type="similarity">
    <text evidence="2 13">Belongs to the ATPase C chain family.</text>
</comment>
<keyword evidence="4 13" id="KW-1003">Cell membrane</keyword>
<keyword evidence="5 13" id="KW-0138">CF(0)</keyword>
<proteinExistence type="inferred from homology"/>
<evidence type="ECO:0000256" key="1">
    <source>
        <dbReference type="ARBA" id="ARBA00004651"/>
    </source>
</evidence>
<evidence type="ECO:0000256" key="3">
    <source>
        <dbReference type="ARBA" id="ARBA00022448"/>
    </source>
</evidence>
<keyword evidence="7 13" id="KW-0375">Hydrogen ion transport</keyword>
<feature type="chain" id="PRO_5041208901" description="ATP synthase subunit c" evidence="14">
    <location>
        <begin position="23"/>
        <end position="116"/>
    </location>
</feature>
<comment type="subcellular location">
    <subcellularLocation>
        <location evidence="1 13">Cell membrane</location>
        <topology evidence="1 13">Multi-pass membrane protein</topology>
    </subcellularLocation>
</comment>
<feature type="site" description="Reversibly protonated during proton transport" evidence="13">
    <location>
        <position position="91"/>
    </location>
</feature>
<dbReference type="FunFam" id="1.20.20.10:FF:000002">
    <property type="entry name" value="ATP synthase subunit c"/>
    <property type="match status" value="1"/>
</dbReference>
<evidence type="ECO:0000259" key="15">
    <source>
        <dbReference type="Pfam" id="PF00137"/>
    </source>
</evidence>
<dbReference type="EMBL" id="FXTX01000002">
    <property type="protein sequence ID" value="SMP02674.1"/>
    <property type="molecule type" value="Genomic_DNA"/>
</dbReference>
<organism evidence="16 17">
    <name type="scientific">Venenivibrio stagnispumantis</name>
    <dbReference type="NCBI Taxonomy" id="407998"/>
    <lineage>
        <taxon>Bacteria</taxon>
        <taxon>Pseudomonadati</taxon>
        <taxon>Aquificota</taxon>
        <taxon>Aquificia</taxon>
        <taxon>Aquificales</taxon>
        <taxon>Hydrogenothermaceae</taxon>
        <taxon>Venenivibrio</taxon>
    </lineage>
</organism>
<evidence type="ECO:0000256" key="4">
    <source>
        <dbReference type="ARBA" id="ARBA00022475"/>
    </source>
</evidence>
<dbReference type="InterPro" id="IPR038662">
    <property type="entry name" value="ATP_synth_F0_csu_sf"/>
</dbReference>
<dbReference type="InterPro" id="IPR000454">
    <property type="entry name" value="ATP_synth_F0_csu"/>
</dbReference>
<dbReference type="SUPFAM" id="SSF81333">
    <property type="entry name" value="F1F0 ATP synthase subunit C"/>
    <property type="match status" value="1"/>
</dbReference>
<keyword evidence="8 13" id="KW-1133">Transmembrane helix</keyword>
<evidence type="ECO:0000256" key="14">
    <source>
        <dbReference type="SAM" id="SignalP"/>
    </source>
</evidence>
<comment type="function">
    <text evidence="13">F(1)F(0) ATP synthase produces ATP from ADP in the presence of a proton or sodium gradient. F-type ATPases consist of two structural domains, F(1) containing the extramembraneous catalytic core and F(0) containing the membrane proton channel, linked together by a central stalk and a peripheral stalk. During catalysis, ATP synthesis in the catalytic domain of F(1) is coupled via a rotary mechanism of the central stalk subunits to proton translocation.</text>
</comment>
<keyword evidence="10 13" id="KW-0446">Lipid-binding</keyword>
<keyword evidence="12 13" id="KW-0066">ATP synthesis</keyword>
<evidence type="ECO:0000313" key="17">
    <source>
        <dbReference type="Proteomes" id="UP001157947"/>
    </source>
</evidence>
<evidence type="ECO:0000256" key="13">
    <source>
        <dbReference type="HAMAP-Rule" id="MF_01396"/>
    </source>
</evidence>
<gene>
    <name evidence="13" type="primary">atpE</name>
    <name evidence="16" type="ORF">SAMN06264868_10296</name>
</gene>
<keyword evidence="3 13" id="KW-0813">Transport</keyword>
<dbReference type="Proteomes" id="UP001157947">
    <property type="component" value="Unassembled WGS sequence"/>
</dbReference>
<dbReference type="Pfam" id="PF00137">
    <property type="entry name" value="ATP-synt_C"/>
    <property type="match status" value="1"/>
</dbReference>
<dbReference type="AlphaFoldDB" id="A0AA46AD48"/>
<dbReference type="Gene3D" id="1.20.20.10">
    <property type="entry name" value="F1F0 ATP synthase subunit C"/>
    <property type="match status" value="1"/>
</dbReference>
<evidence type="ECO:0000256" key="6">
    <source>
        <dbReference type="ARBA" id="ARBA00022692"/>
    </source>
</evidence>
<keyword evidence="11 13" id="KW-0472">Membrane</keyword>
<evidence type="ECO:0000313" key="16">
    <source>
        <dbReference type="EMBL" id="SMP02674.1"/>
    </source>
</evidence>
<feature type="transmembrane region" description="Helical" evidence="13">
    <location>
        <begin position="79"/>
        <end position="110"/>
    </location>
</feature>
<sequence length="116" mass="11615">MVKLSKVLMVMLVAGAVSAAFAAEGNADPMARAIFYGALAIGAGVAIGAAAGGGAAGLGNAIRGVLEGMARNPNMGGKLLTTMFIGMALIETFVLYALLIAIIFIFTGIFDSKAGF</sequence>
<feature type="domain" description="V-ATPase proteolipid subunit C-like" evidence="15">
    <location>
        <begin position="41"/>
        <end position="104"/>
    </location>
</feature>
<evidence type="ECO:0000256" key="5">
    <source>
        <dbReference type="ARBA" id="ARBA00022547"/>
    </source>
</evidence>
<protein>
    <recommendedName>
        <fullName evidence="13">ATP synthase subunit c</fullName>
    </recommendedName>
    <alternativeName>
        <fullName evidence="13">ATP synthase F(0) sector subunit c</fullName>
    </alternativeName>
    <alternativeName>
        <fullName evidence="13">F-type ATPase subunit c</fullName>
        <shortName evidence="13">F-ATPase subunit c</shortName>
    </alternativeName>
    <alternativeName>
        <fullName evidence="13">Lipid-binding protein</fullName>
    </alternativeName>
</protein>
<evidence type="ECO:0000256" key="11">
    <source>
        <dbReference type="ARBA" id="ARBA00023136"/>
    </source>
</evidence>
<keyword evidence="9 13" id="KW-0406">Ion transport</keyword>
<comment type="function">
    <text evidence="13">Key component of the F(0) channel; it plays a direct role in translocation across the membrane. A homomeric c-ring of between 10-14 subunits forms the central stalk rotor element with the F(1) delta and epsilon subunits.</text>
</comment>
<evidence type="ECO:0000256" key="7">
    <source>
        <dbReference type="ARBA" id="ARBA00022781"/>
    </source>
</evidence>
<dbReference type="GO" id="GO:0046933">
    <property type="term" value="F:proton-transporting ATP synthase activity, rotational mechanism"/>
    <property type="evidence" value="ECO:0007669"/>
    <property type="project" value="UniProtKB-UniRule"/>
</dbReference>
<evidence type="ECO:0000256" key="12">
    <source>
        <dbReference type="ARBA" id="ARBA00023310"/>
    </source>
</evidence>
<name>A0AA46AD48_9AQUI</name>
<dbReference type="GO" id="GO:0045259">
    <property type="term" value="C:proton-transporting ATP synthase complex"/>
    <property type="evidence" value="ECO:0007669"/>
    <property type="project" value="UniProtKB-KW"/>
</dbReference>